<organism evidence="2 3">
    <name type="scientific">Carpinus fangiana</name>
    <dbReference type="NCBI Taxonomy" id="176857"/>
    <lineage>
        <taxon>Eukaryota</taxon>
        <taxon>Viridiplantae</taxon>
        <taxon>Streptophyta</taxon>
        <taxon>Embryophyta</taxon>
        <taxon>Tracheophyta</taxon>
        <taxon>Spermatophyta</taxon>
        <taxon>Magnoliopsida</taxon>
        <taxon>eudicotyledons</taxon>
        <taxon>Gunneridae</taxon>
        <taxon>Pentapetalae</taxon>
        <taxon>rosids</taxon>
        <taxon>fabids</taxon>
        <taxon>Fagales</taxon>
        <taxon>Betulaceae</taxon>
        <taxon>Carpinus</taxon>
    </lineage>
</organism>
<dbReference type="AlphaFoldDB" id="A0A5N6QB07"/>
<evidence type="ECO:0000313" key="2">
    <source>
        <dbReference type="EMBL" id="KAE7996406.1"/>
    </source>
</evidence>
<proteinExistence type="predicted"/>
<dbReference type="EMBL" id="CM017321">
    <property type="protein sequence ID" value="KAE7996406.1"/>
    <property type="molecule type" value="Genomic_DNA"/>
</dbReference>
<keyword evidence="3" id="KW-1185">Reference proteome</keyword>
<evidence type="ECO:0000313" key="3">
    <source>
        <dbReference type="Proteomes" id="UP000327013"/>
    </source>
</evidence>
<reference evidence="2 3" key="1">
    <citation type="submission" date="2019-06" db="EMBL/GenBank/DDBJ databases">
        <title>A chromosomal-level reference genome of Carpinus fangiana (Coryloideae, Betulaceae).</title>
        <authorList>
            <person name="Yang X."/>
            <person name="Wang Z."/>
            <person name="Zhang L."/>
            <person name="Hao G."/>
            <person name="Liu J."/>
            <person name="Yang Y."/>
        </authorList>
    </citation>
    <scope>NUCLEOTIDE SEQUENCE [LARGE SCALE GENOMIC DNA]</scope>
    <source>
        <strain evidence="2">Cfa_2016G</strain>
        <tissue evidence="2">Leaf</tissue>
    </source>
</reference>
<dbReference type="InterPro" id="IPR025521">
    <property type="entry name" value="Neprosin_propep"/>
</dbReference>
<dbReference type="Gene3D" id="3.90.1320.10">
    <property type="entry name" value="Outer-capsid protein sigma 3, large lobe"/>
    <property type="match status" value="1"/>
</dbReference>
<dbReference type="Pfam" id="PF03080">
    <property type="entry name" value="Neprosin"/>
    <property type="match status" value="1"/>
</dbReference>
<dbReference type="PROSITE" id="PS52045">
    <property type="entry name" value="NEPROSIN_PEP_CD"/>
    <property type="match status" value="1"/>
</dbReference>
<dbReference type="PANTHER" id="PTHR31589">
    <property type="entry name" value="PROTEIN, PUTATIVE (DUF239)-RELATED-RELATED"/>
    <property type="match status" value="1"/>
</dbReference>
<evidence type="ECO:0000259" key="1">
    <source>
        <dbReference type="PROSITE" id="PS52045"/>
    </source>
</evidence>
<dbReference type="OrthoDB" id="1858978at2759"/>
<feature type="domain" description="Neprosin PEP catalytic" evidence="1">
    <location>
        <begin position="81"/>
        <end position="335"/>
    </location>
</feature>
<dbReference type="Proteomes" id="UP000327013">
    <property type="component" value="Chromosome 1"/>
</dbReference>
<dbReference type="InterPro" id="IPR053168">
    <property type="entry name" value="Glutamic_endopeptidase"/>
</dbReference>
<dbReference type="InterPro" id="IPR004314">
    <property type="entry name" value="Neprosin"/>
</dbReference>
<protein>
    <recommendedName>
        <fullName evidence="1">Neprosin PEP catalytic domain-containing protein</fullName>
    </recommendedName>
</protein>
<gene>
    <name evidence="2" type="ORF">FH972_001135</name>
</gene>
<dbReference type="PANTHER" id="PTHR31589:SF223">
    <property type="entry name" value="PROTEIN, PUTATIVE (DUF239)-RELATED"/>
    <property type="match status" value="1"/>
</dbReference>
<name>A0A5N6QB07_9ROSI</name>
<sequence>MGDGDIYDCIDFYKQPGFNHPFWKNTTFEMKQKLFVEGVRTNDIGFKGVGCPHGTVPIRRINEDDLIRAKILSNIHPSNLDDEPGHHYAILRTKAYPERKLDGIESYISLLNTTGIIESQYRAFQLTISNGLDSITAGFTVNPLLFKDNKTRLYTHVTIDGSTQCFNQDCPGYVQISSEIPLGWTFLSTDGKNYSEKLRISKEISDKPNSTEFLWTLYMTEQNSIIGFWPPTLFGKLSEFGNQANWGGEVYSPLDQPSPPMGTGILPQTESWNTVYSAHSWWIACAYENTNFNFVSPIDTELYTSDPQTYNIVDAGYHDENWRRLIVYDGPGGIKGA</sequence>
<accession>A0A5N6QB07</accession>
<dbReference type="Pfam" id="PF14365">
    <property type="entry name" value="Neprosin_AP"/>
    <property type="match status" value="1"/>
</dbReference>